<dbReference type="EMBL" id="BJXN01000001">
    <property type="protein sequence ID" value="GEM88647.1"/>
    <property type="molecule type" value="Genomic_DNA"/>
</dbReference>
<reference evidence="1 2" key="1">
    <citation type="submission" date="2019-07" db="EMBL/GenBank/DDBJ databases">
        <title>Whole genome shotgun sequence of Oceanithermus desulfurans NBRC 100063.</title>
        <authorList>
            <person name="Hosoyama A."/>
            <person name="Uohara A."/>
            <person name="Ohji S."/>
            <person name="Ichikawa N."/>
        </authorList>
    </citation>
    <scope>NUCLEOTIDE SEQUENCE [LARGE SCALE GENOMIC DNA]</scope>
    <source>
        <strain evidence="1 2">NBRC 100063</strain>
    </source>
</reference>
<proteinExistence type="predicted"/>
<accession>A0A511RHR8</accession>
<gene>
    <name evidence="1" type="ORF">ODE01S_00810</name>
</gene>
<comment type="caution">
    <text evidence="1">The sequence shown here is derived from an EMBL/GenBank/DDBJ whole genome shotgun (WGS) entry which is preliminary data.</text>
</comment>
<protein>
    <submittedName>
        <fullName evidence="1">Uncharacterized protein</fullName>
    </submittedName>
</protein>
<sequence>MPEPKRLATAPLPKQANDEWILMRPGIEPHKMPFDAFGNGLYHALCPKGELGKHGKGARIRISVSSARHS</sequence>
<dbReference type="AlphaFoldDB" id="A0A511RHR8"/>
<evidence type="ECO:0000313" key="2">
    <source>
        <dbReference type="Proteomes" id="UP000321827"/>
    </source>
</evidence>
<name>A0A511RHR8_9DEIN</name>
<organism evidence="1 2">
    <name type="scientific">Oceanithermus desulfurans NBRC 100063</name>
    <dbReference type="NCBI Taxonomy" id="1227550"/>
    <lineage>
        <taxon>Bacteria</taxon>
        <taxon>Thermotogati</taxon>
        <taxon>Deinococcota</taxon>
        <taxon>Deinococci</taxon>
        <taxon>Thermales</taxon>
        <taxon>Thermaceae</taxon>
        <taxon>Oceanithermus</taxon>
    </lineage>
</organism>
<dbReference type="Proteomes" id="UP000321827">
    <property type="component" value="Unassembled WGS sequence"/>
</dbReference>
<evidence type="ECO:0000313" key="1">
    <source>
        <dbReference type="EMBL" id="GEM88647.1"/>
    </source>
</evidence>